<gene>
    <name evidence="4" type="primary">LOC102807675</name>
</gene>
<sequence length="605" mass="69907">MSDPDDWTDFGLQRLFNPNNSEYLPIEEQLKLYKKRDLLQTKFYTTAAKIFGAPQSRKRVIIAPPMQKAPKRKHEKECVRREREDLDEHAKSLTSGANKSKERDESPTVAIGEASKHRLRQQQLDSMREEYQPWLQERRNQRHELEKLDNCTYDFLTNKSDKSPQEQHYYCKTYGTTERKLITVIDEDDVSIISDLSSDSSLDSFIHDKRLSRSPKSREGIRSQDGPRHPCSVGFQTPIIHQPSPESLAILAGYIHQNRIRLIELFMRVDKHKNWKVSRMNFQRCIAEAHIPMSDEALDEIMRVLDTDETGELDYRRLVYAMKQYKEEMRELVRENSSAENGNDLVNEREYSPVRSRSQSFTCLSRESSTLTPTPPFRGSMISPSRLSPTARRAHSASSARSNHDSIGDGEDTPVNSDLLFVPPPDLSEQIAMSPDDLIIKRKREKVFNKMAGLSLQKKASLRSGEPSRIDTGDSAVDDFAKYSTLNGDIALMADRYREDHVTQFREVLWRCEKRKANIKQEVLEKGLLFPGDKPLSDVQLKIRQPDRLLSRRAGRHFARHCKRITAKQQKILKKLNKGAREESGDELETKKLPEIENRDRLISV</sequence>
<dbReference type="PROSITE" id="PS50222">
    <property type="entry name" value="EF_HAND_2"/>
    <property type="match status" value="1"/>
</dbReference>
<dbReference type="RefSeq" id="XP_006812312.1">
    <property type="nucleotide sequence ID" value="XM_006812249.1"/>
</dbReference>
<dbReference type="InterPro" id="IPR002048">
    <property type="entry name" value="EF_hand_dom"/>
</dbReference>
<evidence type="ECO:0000313" key="4">
    <source>
        <dbReference type="RefSeq" id="XP_006812312.1"/>
    </source>
</evidence>
<feature type="compositionally biased region" description="Polar residues" evidence="1">
    <location>
        <begin position="355"/>
        <end position="372"/>
    </location>
</feature>
<reference evidence="4" key="1">
    <citation type="submission" date="2025-08" db="UniProtKB">
        <authorList>
            <consortium name="RefSeq"/>
        </authorList>
    </citation>
    <scope>IDENTIFICATION</scope>
    <source>
        <tissue evidence="4">Testes</tissue>
    </source>
</reference>
<dbReference type="SUPFAM" id="SSF47473">
    <property type="entry name" value="EF-hand"/>
    <property type="match status" value="1"/>
</dbReference>
<feature type="region of interest" description="Disordered" evidence="1">
    <location>
        <begin position="67"/>
        <end position="120"/>
    </location>
</feature>
<evidence type="ECO:0000313" key="3">
    <source>
        <dbReference type="Proteomes" id="UP000694865"/>
    </source>
</evidence>
<dbReference type="Gene3D" id="1.10.238.10">
    <property type="entry name" value="EF-hand"/>
    <property type="match status" value="1"/>
</dbReference>
<protein>
    <submittedName>
        <fullName evidence="4">Uncharacterized protein LOC102807675</fullName>
    </submittedName>
</protein>
<evidence type="ECO:0000256" key="1">
    <source>
        <dbReference type="SAM" id="MobiDB-lite"/>
    </source>
</evidence>
<dbReference type="PANTHER" id="PTHR47225:SF1">
    <property type="entry name" value="EF-HAND CALCIUM-BINDING DOMAIN-CONTAINING PROTEIN 12"/>
    <property type="match status" value="1"/>
</dbReference>
<dbReference type="PANTHER" id="PTHR47225">
    <property type="entry name" value="EF-HAND CALCIUM-BINDING DOMAIN-CONTAINING PROTEIN 12"/>
    <property type="match status" value="1"/>
</dbReference>
<feature type="compositionally biased region" description="Basic and acidic residues" evidence="1">
    <location>
        <begin position="75"/>
        <end position="91"/>
    </location>
</feature>
<keyword evidence="3" id="KW-1185">Reference proteome</keyword>
<dbReference type="InterPro" id="IPR042847">
    <property type="entry name" value="EFC12"/>
</dbReference>
<accession>A0ABM0LX21</accession>
<dbReference type="GeneID" id="102807675"/>
<feature type="region of interest" description="Disordered" evidence="1">
    <location>
        <begin position="334"/>
        <end position="417"/>
    </location>
</feature>
<dbReference type="Proteomes" id="UP000694865">
    <property type="component" value="Unplaced"/>
</dbReference>
<name>A0ABM0LX21_SACKO</name>
<dbReference type="InterPro" id="IPR011992">
    <property type="entry name" value="EF-hand-dom_pair"/>
</dbReference>
<organism evidence="3 4">
    <name type="scientific">Saccoglossus kowalevskii</name>
    <name type="common">Acorn worm</name>
    <dbReference type="NCBI Taxonomy" id="10224"/>
    <lineage>
        <taxon>Eukaryota</taxon>
        <taxon>Metazoa</taxon>
        <taxon>Hemichordata</taxon>
        <taxon>Enteropneusta</taxon>
        <taxon>Harrimaniidae</taxon>
        <taxon>Saccoglossus</taxon>
    </lineage>
</organism>
<evidence type="ECO:0000259" key="2">
    <source>
        <dbReference type="PROSITE" id="PS50222"/>
    </source>
</evidence>
<proteinExistence type="predicted"/>
<feature type="domain" description="EF-hand" evidence="2">
    <location>
        <begin position="293"/>
        <end position="328"/>
    </location>
</feature>